<evidence type="ECO:0000313" key="2">
    <source>
        <dbReference type="EMBL" id="KAF7924267.1"/>
    </source>
</evidence>
<feature type="compositionally biased region" description="Pro residues" evidence="1">
    <location>
        <begin position="134"/>
        <end position="144"/>
    </location>
</feature>
<protein>
    <submittedName>
        <fullName evidence="2">Uncharacterized protein</fullName>
    </submittedName>
</protein>
<accession>A0ABQ7IHA0</accession>
<evidence type="ECO:0000256" key="1">
    <source>
        <dbReference type="SAM" id="MobiDB-lite"/>
    </source>
</evidence>
<feature type="compositionally biased region" description="Polar residues" evidence="1">
    <location>
        <begin position="1"/>
        <end position="13"/>
    </location>
</feature>
<evidence type="ECO:0000313" key="3">
    <source>
        <dbReference type="Proteomes" id="UP000783213"/>
    </source>
</evidence>
<reference evidence="2 3" key="1">
    <citation type="journal article" date="2020" name="Genome Biol. Evol.">
        <title>Comparative genomics of Sclerotiniaceae.</title>
        <authorList>
            <person name="Valero Jimenez C.A."/>
            <person name="Steentjes M."/>
            <person name="Scholten O.E."/>
            <person name="Van Kan J.A.L."/>
        </authorList>
    </citation>
    <scope>NUCLEOTIDE SEQUENCE [LARGE SCALE GENOMIC DNA]</scope>
    <source>
        <strain evidence="2 3">B1</strain>
    </source>
</reference>
<feature type="compositionally biased region" description="Polar residues" evidence="1">
    <location>
        <begin position="94"/>
        <end position="110"/>
    </location>
</feature>
<dbReference type="RefSeq" id="XP_038808591.1">
    <property type="nucleotide sequence ID" value="XM_038954941.1"/>
</dbReference>
<comment type="caution">
    <text evidence="2">The sequence shown here is derived from an EMBL/GenBank/DDBJ whole genome shotgun (WGS) entry which is preliminary data.</text>
</comment>
<name>A0ABQ7IHA0_9HELO</name>
<gene>
    <name evidence="2" type="ORF">EAE98_007318</name>
</gene>
<dbReference type="Proteomes" id="UP000783213">
    <property type="component" value="Unassembled WGS sequence"/>
</dbReference>
<feature type="region of interest" description="Disordered" evidence="1">
    <location>
        <begin position="1"/>
        <end position="211"/>
    </location>
</feature>
<dbReference type="EMBL" id="RCSX01000017">
    <property type="protein sequence ID" value="KAF7924267.1"/>
    <property type="molecule type" value="Genomic_DNA"/>
</dbReference>
<dbReference type="GeneID" id="62234091"/>
<sequence>MSNAIERYQTQAEFQPRRDDNFEVEDITDIEDNYHPVQWRDGQYTSQRPTSTVPNYGTRFRPSSGESDAQFRERRRDYGSVPTSSRSAERNLPRYTSDQRQYGRQPNSLHIRQPGERPFSSAAYATQRRYRTPSPSPPPPPPPRIRISRQSPPSSPPYSAFRSQSTFTPATRFQTNPGLPSMHHRNDYTSTARPDQYTDARGAQIPRFRTAEGNDAYRRFLSS</sequence>
<feature type="compositionally biased region" description="Basic and acidic residues" evidence="1">
    <location>
        <begin position="69"/>
        <end position="78"/>
    </location>
</feature>
<feature type="compositionally biased region" description="Polar residues" evidence="1">
    <location>
        <begin position="161"/>
        <end position="178"/>
    </location>
</feature>
<keyword evidence="3" id="KW-1185">Reference proteome</keyword>
<organism evidence="2 3">
    <name type="scientific">Botrytis deweyae</name>
    <dbReference type="NCBI Taxonomy" id="2478750"/>
    <lineage>
        <taxon>Eukaryota</taxon>
        <taxon>Fungi</taxon>
        <taxon>Dikarya</taxon>
        <taxon>Ascomycota</taxon>
        <taxon>Pezizomycotina</taxon>
        <taxon>Leotiomycetes</taxon>
        <taxon>Helotiales</taxon>
        <taxon>Sclerotiniaceae</taxon>
        <taxon>Botrytis</taxon>
    </lineage>
</organism>
<proteinExistence type="predicted"/>
<feature type="compositionally biased region" description="Acidic residues" evidence="1">
    <location>
        <begin position="22"/>
        <end position="31"/>
    </location>
</feature>
<feature type="compositionally biased region" description="Polar residues" evidence="1">
    <location>
        <begin position="43"/>
        <end position="55"/>
    </location>
</feature>